<feature type="domain" description="BIG2" evidence="2">
    <location>
        <begin position="1019"/>
        <end position="1096"/>
    </location>
</feature>
<sequence>MKITTKYILASIALLALIIACTKEVGLYTEVEFEITEEHEVDGFINNPLATFLTVTPEELLEDLSYSFSYKINSGAGYFEAVDGTIIQEGEKVSFNPLSASLDYIPTSIGDHSVTFTASDTFGFTEEITLTYTITNIPVTWTAEGPTGPVLLGSSQSITVTLGNEAAITGATYQRNYSFSEGSGNLYTAAPESNTIAVNDFVSIAPGTYQLEYISNELGVTTIEFLLRDSNEQELIATVSFEVVDKLSTEKEITSFIVNGIAGTITGTTIDVVLPEGTDLTALAPIIIHTGASISPESEINQDFSNPVIYTVTAQDETIQAYTVNCSSNISVASVAIAPNPVTINIGETENLSAATTPTNATNQNVTWSSSDDAIASVSATGIVTGNAIGTATITVTTEDGGFTATSAITVQAATFAVTGITVDPTAITITNGSTTTLNETIAPANATNQNVTWSSSDDAIASVSATGVVTGNAIGTATITVTSEDGDFTATSTITVQAATFAVTGITVDPTAITITNGSTTTLNETIAPANATNQNVTWSSSDDAIASVSATGVVTGNAIGTATITVATEDGGFTATSTITVQAATFAVTGITVDPTAITITNGSTTTLNETIAPANATNQNVTWSSSDDAIASVSATGVVTGNAIGTATITVTTEDGGFTATSTITVQAATFAVTGITVDPTAITITNGSTTTLNETIAPANATNQNVTWSSDNTSVATVNTSGLVTSVGVGEAKITVTTEDGGFTATSAITVQTATFAVTGITVDPTAITITNGSTTTLTETIAPANATNQNVTWSSDNTSVATVNASGLVTSVGVGEAKITVTTEDGGFTATSLVTVEAAAIAVTSVSISPTSITITNGSTTTLTGTIAPANATNQNVTWSSDNTSVATVNTSGVVTSVGVGEAKITVTTQDGGFTATSLVTVEDDSIAVTSVSISPTAITITNGSTTTLTGTIAPTNATNQNVTWSSSNTSLATVNATGLVTGVGVGSAIITITTEDGNFFANSLITVNTPPIPVTSVSVDPLSIMITEGNTTMLNEIILPANATDKDVTWSSDDITVAIVDASGVVTGVGVGTAIITVTTDDGNKTATSNITVEAITVTLPNVTVGINQIITLPTNSVTLTGSATDSDGIATYTWTKISGGGSTIVTPTAASTLVTGLLEGTYIFRLTATDNLGSENFAEVEVIVNPAPITLPTVNAGSNQTITLPTNSVMLAGSATDADGISTYAWTKINGGIATIVTPSDASTSITSLVAGAYIFRLTATDNLGSENFAEVEVIVNPAPITLPTVNAGSNQTITLPTNSVMLVGSATDADGISTYAWTKISGGIATIVTPSAESTSITGLIAGTYTFRLTATDNLGSQNFAEVDVIVKPQPAPSVTFDPTTGVYTAPAGSTVTVNLTTQGVGKGNAWVNIVEISSNINTSWNGLEDEMFLESDTDSFIMPASGVVTFEGNHFDTFNLSFGSSSVEIFNNQGGPAIGFNMDRNIAMPQ</sequence>
<dbReference type="eggNOG" id="COG5492">
    <property type="taxonomic scope" value="Bacteria"/>
</dbReference>
<feature type="domain" description="BIG2" evidence="2">
    <location>
        <begin position="675"/>
        <end position="752"/>
    </location>
</feature>
<accession>E6XAP8</accession>
<dbReference type="Gene3D" id="2.60.40.2340">
    <property type="match status" value="1"/>
</dbReference>
<evidence type="ECO:0000259" key="2">
    <source>
        <dbReference type="SMART" id="SM00635"/>
    </source>
</evidence>
<name>E6XAP8_CELAD</name>
<feature type="domain" description="PKD/Chitinase" evidence="1">
    <location>
        <begin position="1108"/>
        <end position="1194"/>
    </location>
</feature>
<dbReference type="InterPro" id="IPR003343">
    <property type="entry name" value="Big_2"/>
</dbReference>
<gene>
    <name evidence="3" type="ordered locus">Celal_3761</name>
</gene>
<dbReference type="PANTHER" id="PTHR46182:SF2">
    <property type="entry name" value="FI19480P1"/>
    <property type="match status" value="1"/>
</dbReference>
<dbReference type="Pfam" id="PF22352">
    <property type="entry name" value="K319L-like_PKD"/>
    <property type="match status" value="3"/>
</dbReference>
<dbReference type="EMBL" id="CP002453">
    <property type="protein sequence ID" value="ADV51010.1"/>
    <property type="molecule type" value="Genomic_DNA"/>
</dbReference>
<dbReference type="GO" id="GO:0016020">
    <property type="term" value="C:membrane"/>
    <property type="evidence" value="ECO:0007669"/>
    <property type="project" value="TreeGrafter"/>
</dbReference>
<dbReference type="SUPFAM" id="SSF49373">
    <property type="entry name" value="Invasin/intimin cell-adhesion fragments"/>
    <property type="match status" value="9"/>
</dbReference>
<feature type="domain" description="BIG2" evidence="2">
    <location>
        <begin position="503"/>
        <end position="580"/>
    </location>
</feature>
<dbReference type="InterPro" id="IPR022409">
    <property type="entry name" value="PKD/Chitinase_dom"/>
</dbReference>
<feature type="domain" description="BIG2" evidence="2">
    <location>
        <begin position="933"/>
        <end position="1010"/>
    </location>
</feature>
<dbReference type="OrthoDB" id="1153025at2"/>
<reference evidence="3 4" key="1">
    <citation type="journal article" date="2010" name="Stand. Genomic Sci.">
        <title>Complete genome sequence of Cellulophaga algicola type strain (IC166).</title>
        <authorList>
            <person name="Abt B."/>
            <person name="Lu M."/>
            <person name="Misra M."/>
            <person name="Han C."/>
            <person name="Nolan M."/>
            <person name="Lucas S."/>
            <person name="Hammon N."/>
            <person name="Deshpande S."/>
            <person name="Cheng J.F."/>
            <person name="Tapia R."/>
            <person name="Goodwin L."/>
            <person name="Pitluck S."/>
            <person name="Liolios K."/>
            <person name="Pagani I."/>
            <person name="Ivanova N."/>
            <person name="Mavromatis K."/>
            <person name="Ovchinikova G."/>
            <person name="Pati A."/>
            <person name="Chen A."/>
            <person name="Palaniappan K."/>
            <person name="Land M."/>
            <person name="Hauser L."/>
            <person name="Chang Y.J."/>
            <person name="Jeffries C.D."/>
            <person name="Detter J.C."/>
            <person name="Brambilla E."/>
            <person name="Rohde M."/>
            <person name="Tindall B.J."/>
            <person name="Goker M."/>
            <person name="Woyke T."/>
            <person name="Bristow J."/>
            <person name="Eisen J.A."/>
            <person name="Markowitz V."/>
            <person name="Hugenholtz P."/>
            <person name="Kyrpides N.C."/>
            <person name="Klenk H.P."/>
            <person name="Lapidus A."/>
        </authorList>
    </citation>
    <scope>NUCLEOTIDE SEQUENCE [LARGE SCALE GENOMIC DNA]</scope>
    <source>
        <strain evidence="4">DSM 14237 / IC166 / ACAM 630</strain>
    </source>
</reference>
<dbReference type="RefSeq" id="WP_013552460.1">
    <property type="nucleotide sequence ID" value="NC_014934.1"/>
</dbReference>
<dbReference type="SMART" id="SM00089">
    <property type="entry name" value="PKD"/>
    <property type="match status" value="3"/>
</dbReference>
<dbReference type="Gene3D" id="2.60.40.1080">
    <property type="match status" value="9"/>
</dbReference>
<dbReference type="Proteomes" id="UP000008634">
    <property type="component" value="Chromosome"/>
</dbReference>
<proteinExistence type="predicted"/>
<dbReference type="Gene3D" id="2.60.40.10">
    <property type="entry name" value="Immunoglobulins"/>
    <property type="match status" value="3"/>
</dbReference>
<feature type="domain" description="BIG2" evidence="2">
    <location>
        <begin position="847"/>
        <end position="924"/>
    </location>
</feature>
<feature type="domain" description="PKD/Chitinase" evidence="1">
    <location>
        <begin position="1292"/>
        <end position="1378"/>
    </location>
</feature>
<dbReference type="InterPro" id="IPR008964">
    <property type="entry name" value="Invasin/intimin_cell_adhesion"/>
</dbReference>
<dbReference type="InterPro" id="IPR038707">
    <property type="entry name" value="TraQ_sf"/>
</dbReference>
<evidence type="ECO:0000313" key="3">
    <source>
        <dbReference type="EMBL" id="ADV51010.1"/>
    </source>
</evidence>
<dbReference type="Gene3D" id="2.60.40.2410">
    <property type="entry name" value="Uncharacterised protein PF12988, DUF3872"/>
    <property type="match status" value="2"/>
</dbReference>
<dbReference type="PROSITE" id="PS51257">
    <property type="entry name" value="PROKAR_LIPOPROTEIN"/>
    <property type="match status" value="1"/>
</dbReference>
<dbReference type="PANTHER" id="PTHR46182">
    <property type="entry name" value="FI19480P1"/>
    <property type="match status" value="1"/>
</dbReference>
<keyword evidence="4" id="KW-1185">Reference proteome</keyword>
<feature type="domain" description="PKD/Chitinase" evidence="1">
    <location>
        <begin position="1200"/>
        <end position="1286"/>
    </location>
</feature>
<evidence type="ECO:0000313" key="4">
    <source>
        <dbReference type="Proteomes" id="UP000008634"/>
    </source>
</evidence>
<dbReference type="STRING" id="688270.Celal_3761"/>
<dbReference type="KEGG" id="cao:Celal_3761"/>
<dbReference type="InterPro" id="IPR029865">
    <property type="entry name" value="KIAA0319-like"/>
</dbReference>
<dbReference type="InterPro" id="IPR013783">
    <property type="entry name" value="Ig-like_fold"/>
</dbReference>
<feature type="domain" description="BIG2" evidence="2">
    <location>
        <begin position="761"/>
        <end position="838"/>
    </location>
</feature>
<dbReference type="InterPro" id="IPR035986">
    <property type="entry name" value="PKD_dom_sf"/>
</dbReference>
<protein>
    <submittedName>
        <fullName evidence="3">Ig domain protein group 2 domain protein</fullName>
    </submittedName>
</protein>
<feature type="domain" description="BIG2" evidence="2">
    <location>
        <begin position="417"/>
        <end position="494"/>
    </location>
</feature>
<dbReference type="HOGENOM" id="CLU_252635_0_0_10"/>
<evidence type="ECO:0000259" key="1">
    <source>
        <dbReference type="SMART" id="SM00089"/>
    </source>
</evidence>
<feature type="domain" description="BIG2" evidence="2">
    <location>
        <begin position="589"/>
        <end position="666"/>
    </location>
</feature>
<feature type="domain" description="BIG2" evidence="2">
    <location>
        <begin position="331"/>
        <end position="408"/>
    </location>
</feature>
<dbReference type="SMART" id="SM00635">
    <property type="entry name" value="BID_2"/>
    <property type="match status" value="9"/>
</dbReference>
<dbReference type="Pfam" id="PF02368">
    <property type="entry name" value="Big_2"/>
    <property type="match status" value="9"/>
</dbReference>
<dbReference type="GO" id="GO:0031410">
    <property type="term" value="C:cytoplasmic vesicle"/>
    <property type="evidence" value="ECO:0007669"/>
    <property type="project" value="TreeGrafter"/>
</dbReference>
<dbReference type="SUPFAM" id="SSF49299">
    <property type="entry name" value="PKD domain"/>
    <property type="match status" value="3"/>
</dbReference>
<organism evidence="3 4">
    <name type="scientific">Cellulophaga algicola (strain DSM 14237 / IC166 / ACAM 630)</name>
    <dbReference type="NCBI Taxonomy" id="688270"/>
    <lineage>
        <taxon>Bacteria</taxon>
        <taxon>Pseudomonadati</taxon>
        <taxon>Bacteroidota</taxon>
        <taxon>Flavobacteriia</taxon>
        <taxon>Flavobacteriales</taxon>
        <taxon>Flavobacteriaceae</taxon>
        <taxon>Cellulophaga</taxon>
    </lineage>
</organism>